<dbReference type="EMBL" id="CAMPGE010018671">
    <property type="protein sequence ID" value="CAI2377067.1"/>
    <property type="molecule type" value="Genomic_DNA"/>
</dbReference>
<dbReference type="AlphaFoldDB" id="A0AAD1XQM5"/>
<evidence type="ECO:0000313" key="3">
    <source>
        <dbReference type="Proteomes" id="UP001295684"/>
    </source>
</evidence>
<protein>
    <submittedName>
        <fullName evidence="2">Uncharacterized protein</fullName>
    </submittedName>
</protein>
<evidence type="ECO:0000256" key="1">
    <source>
        <dbReference type="SAM" id="Phobius"/>
    </source>
</evidence>
<evidence type="ECO:0000313" key="2">
    <source>
        <dbReference type="EMBL" id="CAI2377067.1"/>
    </source>
</evidence>
<keyword evidence="1" id="KW-0812">Transmembrane</keyword>
<gene>
    <name evidence="2" type="ORF">ECRASSUSDP1_LOCUS18448</name>
</gene>
<organism evidence="2 3">
    <name type="scientific">Euplotes crassus</name>
    <dbReference type="NCBI Taxonomy" id="5936"/>
    <lineage>
        <taxon>Eukaryota</taxon>
        <taxon>Sar</taxon>
        <taxon>Alveolata</taxon>
        <taxon>Ciliophora</taxon>
        <taxon>Intramacronucleata</taxon>
        <taxon>Spirotrichea</taxon>
        <taxon>Hypotrichia</taxon>
        <taxon>Euplotida</taxon>
        <taxon>Euplotidae</taxon>
        <taxon>Moneuplotes</taxon>
    </lineage>
</organism>
<comment type="caution">
    <text evidence="2">The sequence shown here is derived from an EMBL/GenBank/DDBJ whole genome shotgun (WGS) entry which is preliminary data.</text>
</comment>
<feature type="transmembrane region" description="Helical" evidence="1">
    <location>
        <begin position="90"/>
        <end position="112"/>
    </location>
</feature>
<proteinExistence type="predicted"/>
<sequence>MKWYILSRLCPIVSVFIRCSLTFLIENRPKMIEKLCSFFLDICSYIISSSLERPTPFLESFCNSVHYCVTCIILFLFLKAFNSLFLTRESVYFSACMSASPFCFFSGALFILNSL</sequence>
<keyword evidence="1" id="KW-0472">Membrane</keyword>
<accession>A0AAD1XQM5</accession>
<reference evidence="2" key="1">
    <citation type="submission" date="2023-07" db="EMBL/GenBank/DDBJ databases">
        <authorList>
            <consortium name="AG Swart"/>
            <person name="Singh M."/>
            <person name="Singh A."/>
            <person name="Seah K."/>
            <person name="Emmerich C."/>
        </authorList>
    </citation>
    <scope>NUCLEOTIDE SEQUENCE</scope>
    <source>
        <strain evidence="2">DP1</strain>
    </source>
</reference>
<feature type="transmembrane region" description="Helical" evidence="1">
    <location>
        <begin position="57"/>
        <end position="78"/>
    </location>
</feature>
<name>A0AAD1XQM5_EUPCR</name>
<keyword evidence="3" id="KW-1185">Reference proteome</keyword>
<dbReference type="Proteomes" id="UP001295684">
    <property type="component" value="Unassembled WGS sequence"/>
</dbReference>
<keyword evidence="1" id="KW-1133">Transmembrane helix</keyword>